<dbReference type="InterPro" id="IPR054189">
    <property type="entry name" value="DUF6894"/>
</dbReference>
<name>A0ABV2L2L4_9HYPH</name>
<dbReference type="RefSeq" id="WP_238280438.1">
    <property type="nucleotide sequence ID" value="NZ_BPQL01000086.1"/>
</dbReference>
<sequence>MPRYFLNIRDNDALIADPDGDDIPDLDEARTLALEIIHDILGRPNVYGAPGPWQARSFEITDESGTVLLTIPFASV</sequence>
<evidence type="ECO:0000313" key="2">
    <source>
        <dbReference type="EMBL" id="MET3692065.1"/>
    </source>
</evidence>
<comment type="caution">
    <text evidence="2">The sequence shown here is derived from an EMBL/GenBank/DDBJ whole genome shotgun (WGS) entry which is preliminary data.</text>
</comment>
<reference evidence="2 3" key="1">
    <citation type="submission" date="2024-06" db="EMBL/GenBank/DDBJ databases">
        <title>Genomic Encyclopedia of Type Strains, Phase IV (KMG-IV): sequencing the most valuable type-strain genomes for metagenomic binning, comparative biology and taxonomic classification.</title>
        <authorList>
            <person name="Goeker M."/>
        </authorList>
    </citation>
    <scope>NUCLEOTIDE SEQUENCE [LARGE SCALE GENOMIC DNA]</scope>
    <source>
        <strain evidence="2 3">DSM 21331</strain>
    </source>
</reference>
<accession>A0ABV2L2L4</accession>
<organism evidence="2 3">
    <name type="scientific">Methylobacterium goesingense</name>
    <dbReference type="NCBI Taxonomy" id="243690"/>
    <lineage>
        <taxon>Bacteria</taxon>
        <taxon>Pseudomonadati</taxon>
        <taxon>Pseudomonadota</taxon>
        <taxon>Alphaproteobacteria</taxon>
        <taxon>Hyphomicrobiales</taxon>
        <taxon>Methylobacteriaceae</taxon>
        <taxon>Methylobacterium</taxon>
    </lineage>
</organism>
<dbReference type="EMBL" id="JBEPMM010000003">
    <property type="protein sequence ID" value="MET3692065.1"/>
    <property type="molecule type" value="Genomic_DNA"/>
</dbReference>
<gene>
    <name evidence="2" type="ORF">ABID43_001596</name>
</gene>
<feature type="domain" description="DUF6894" evidence="1">
    <location>
        <begin position="3"/>
        <end position="74"/>
    </location>
</feature>
<protein>
    <recommendedName>
        <fullName evidence="1">DUF6894 domain-containing protein</fullName>
    </recommendedName>
</protein>
<evidence type="ECO:0000259" key="1">
    <source>
        <dbReference type="Pfam" id="PF21834"/>
    </source>
</evidence>
<proteinExistence type="predicted"/>
<keyword evidence="3" id="KW-1185">Reference proteome</keyword>
<dbReference type="Pfam" id="PF21834">
    <property type="entry name" value="DUF6894"/>
    <property type="match status" value="1"/>
</dbReference>
<evidence type="ECO:0000313" key="3">
    <source>
        <dbReference type="Proteomes" id="UP001549145"/>
    </source>
</evidence>
<dbReference type="Proteomes" id="UP001549145">
    <property type="component" value="Unassembled WGS sequence"/>
</dbReference>